<proteinExistence type="predicted"/>
<accession>A0A1Y2E952</accession>
<sequence>MILYLVARHWSSLDPLRRAMGVLAAKEYIEVSRLEIAELRNGERSPVCRLNTHFRFDSQWIKSQAFLRGPLPAVSSLFLSPSCAGSSFQKPLAPTVLAHLLMTLLTYLGSHRR</sequence>
<protein>
    <submittedName>
        <fullName evidence="1">Uncharacterized protein</fullName>
    </submittedName>
</protein>
<organism evidence="1 2">
    <name type="scientific">Leucosporidium creatinivorum</name>
    <dbReference type="NCBI Taxonomy" id="106004"/>
    <lineage>
        <taxon>Eukaryota</taxon>
        <taxon>Fungi</taxon>
        <taxon>Dikarya</taxon>
        <taxon>Basidiomycota</taxon>
        <taxon>Pucciniomycotina</taxon>
        <taxon>Microbotryomycetes</taxon>
        <taxon>Leucosporidiales</taxon>
        <taxon>Leucosporidium</taxon>
    </lineage>
</organism>
<evidence type="ECO:0000313" key="2">
    <source>
        <dbReference type="Proteomes" id="UP000193467"/>
    </source>
</evidence>
<dbReference type="Proteomes" id="UP000193467">
    <property type="component" value="Unassembled WGS sequence"/>
</dbReference>
<dbReference type="InParanoid" id="A0A1Y2E952"/>
<name>A0A1Y2E952_9BASI</name>
<reference evidence="1 2" key="1">
    <citation type="submission" date="2016-07" db="EMBL/GenBank/DDBJ databases">
        <title>Pervasive Adenine N6-methylation of Active Genes in Fungi.</title>
        <authorList>
            <consortium name="DOE Joint Genome Institute"/>
            <person name="Mondo S.J."/>
            <person name="Dannebaum R.O."/>
            <person name="Kuo R.C."/>
            <person name="Labutti K."/>
            <person name="Haridas S."/>
            <person name="Kuo A."/>
            <person name="Salamov A."/>
            <person name="Ahrendt S.R."/>
            <person name="Lipzen A."/>
            <person name="Sullivan W."/>
            <person name="Andreopoulos W.B."/>
            <person name="Clum A."/>
            <person name="Lindquist E."/>
            <person name="Daum C."/>
            <person name="Ramamoorthy G.K."/>
            <person name="Gryganskyi A."/>
            <person name="Culley D."/>
            <person name="Magnuson J.K."/>
            <person name="James T.Y."/>
            <person name="O'Malley M.A."/>
            <person name="Stajich J.E."/>
            <person name="Spatafora J.W."/>
            <person name="Visel A."/>
            <person name="Grigoriev I.V."/>
        </authorList>
    </citation>
    <scope>NUCLEOTIDE SEQUENCE [LARGE SCALE GENOMIC DNA]</scope>
    <source>
        <strain evidence="1 2">62-1032</strain>
    </source>
</reference>
<evidence type="ECO:0000313" key="1">
    <source>
        <dbReference type="EMBL" id="ORY68072.1"/>
    </source>
</evidence>
<dbReference type="AlphaFoldDB" id="A0A1Y2E952"/>
<gene>
    <name evidence="1" type="ORF">BCR35DRAFT_172637</name>
</gene>
<keyword evidence="2" id="KW-1185">Reference proteome</keyword>
<dbReference type="EMBL" id="MCGR01000059">
    <property type="protein sequence ID" value="ORY68072.1"/>
    <property type="molecule type" value="Genomic_DNA"/>
</dbReference>
<comment type="caution">
    <text evidence="1">The sequence shown here is derived from an EMBL/GenBank/DDBJ whole genome shotgun (WGS) entry which is preliminary data.</text>
</comment>